<dbReference type="AlphaFoldDB" id="A0A2H3B269"/>
<sequence>MSSTANVAPKPEPQWFVLAYNVFVAGGLGSTYGDLLTTFATLEKTLGFQQVRMGLQVKGRPELLSFWVGRGRMKRAMPVLKMEDIPEFCDTWWAWWRSLQPGWRKPGSVGHMQHVRPCLTHLYGDKWTSLNVSGPNGWLGIVATLFWWEKAVEKLEASVRDEWMEAVSDSLWMLKGLVTFTQK</sequence>
<evidence type="ECO:0000313" key="1">
    <source>
        <dbReference type="EMBL" id="PBK65019.1"/>
    </source>
</evidence>
<proteinExistence type="predicted"/>
<reference evidence="2" key="1">
    <citation type="journal article" date="2017" name="Nat. Ecol. Evol.">
        <title>Genome expansion and lineage-specific genetic innovations in the forest pathogenic fungi Armillaria.</title>
        <authorList>
            <person name="Sipos G."/>
            <person name="Prasanna A.N."/>
            <person name="Walter M.C."/>
            <person name="O'Connor E."/>
            <person name="Balint B."/>
            <person name="Krizsan K."/>
            <person name="Kiss B."/>
            <person name="Hess J."/>
            <person name="Varga T."/>
            <person name="Slot J."/>
            <person name="Riley R."/>
            <person name="Boka B."/>
            <person name="Rigling D."/>
            <person name="Barry K."/>
            <person name="Lee J."/>
            <person name="Mihaltcheva S."/>
            <person name="LaButti K."/>
            <person name="Lipzen A."/>
            <person name="Waldron R."/>
            <person name="Moloney N.M."/>
            <person name="Sperisen C."/>
            <person name="Kredics L."/>
            <person name="Vagvoelgyi C."/>
            <person name="Patrignani A."/>
            <person name="Fitzpatrick D."/>
            <person name="Nagy I."/>
            <person name="Doyle S."/>
            <person name="Anderson J.B."/>
            <person name="Grigoriev I.V."/>
            <person name="Gueldener U."/>
            <person name="Muensterkoetter M."/>
            <person name="Nagy L.G."/>
        </authorList>
    </citation>
    <scope>NUCLEOTIDE SEQUENCE [LARGE SCALE GENOMIC DNA]</scope>
    <source>
        <strain evidence="2">28-4</strain>
    </source>
</reference>
<dbReference type="STRING" id="1076256.A0A2H3B269"/>
<dbReference type="EMBL" id="KZ293448">
    <property type="protein sequence ID" value="PBK65019.1"/>
    <property type="molecule type" value="Genomic_DNA"/>
</dbReference>
<accession>A0A2H3B269</accession>
<gene>
    <name evidence="1" type="ORF">ARMSODRAFT_892342</name>
</gene>
<name>A0A2H3B269_9AGAR</name>
<protein>
    <submittedName>
        <fullName evidence="1">Uncharacterized protein</fullName>
    </submittedName>
</protein>
<organism evidence="1 2">
    <name type="scientific">Armillaria solidipes</name>
    <dbReference type="NCBI Taxonomy" id="1076256"/>
    <lineage>
        <taxon>Eukaryota</taxon>
        <taxon>Fungi</taxon>
        <taxon>Dikarya</taxon>
        <taxon>Basidiomycota</taxon>
        <taxon>Agaricomycotina</taxon>
        <taxon>Agaricomycetes</taxon>
        <taxon>Agaricomycetidae</taxon>
        <taxon>Agaricales</taxon>
        <taxon>Marasmiineae</taxon>
        <taxon>Physalacriaceae</taxon>
        <taxon>Armillaria</taxon>
    </lineage>
</organism>
<keyword evidence="2" id="KW-1185">Reference proteome</keyword>
<evidence type="ECO:0000313" key="2">
    <source>
        <dbReference type="Proteomes" id="UP000218334"/>
    </source>
</evidence>
<dbReference type="Proteomes" id="UP000218334">
    <property type="component" value="Unassembled WGS sequence"/>
</dbReference>